<reference evidence="4" key="3">
    <citation type="journal article" date="2005" name="Nature">
        <title>The map-based sequence of the rice genome.</title>
        <authorList>
            <consortium name="International rice genome sequencing project (IRGSP)"/>
            <person name="Matsumoto T."/>
            <person name="Wu J."/>
            <person name="Kanamori H."/>
            <person name="Katayose Y."/>
            <person name="Fujisawa M."/>
            <person name="Namiki N."/>
            <person name="Mizuno H."/>
            <person name="Yamamoto K."/>
            <person name="Antonio B.A."/>
            <person name="Baba T."/>
            <person name="Sakata K."/>
            <person name="Nagamura Y."/>
            <person name="Aoki H."/>
            <person name="Arikawa K."/>
            <person name="Arita K."/>
            <person name="Bito T."/>
            <person name="Chiden Y."/>
            <person name="Fujitsuka N."/>
            <person name="Fukunaka R."/>
            <person name="Hamada M."/>
            <person name="Harada C."/>
            <person name="Hayashi A."/>
            <person name="Hijishita S."/>
            <person name="Honda M."/>
            <person name="Hosokawa S."/>
            <person name="Ichikawa Y."/>
            <person name="Idonuma A."/>
            <person name="Iijima M."/>
            <person name="Ikeda M."/>
            <person name="Ikeno M."/>
            <person name="Ito K."/>
            <person name="Ito S."/>
            <person name="Ito T."/>
            <person name="Ito Y."/>
            <person name="Ito Y."/>
            <person name="Iwabuchi A."/>
            <person name="Kamiya K."/>
            <person name="Karasawa W."/>
            <person name="Kurita K."/>
            <person name="Katagiri S."/>
            <person name="Kikuta A."/>
            <person name="Kobayashi H."/>
            <person name="Kobayashi N."/>
            <person name="Machita K."/>
            <person name="Maehara T."/>
            <person name="Masukawa M."/>
            <person name="Mizubayashi T."/>
            <person name="Mukai Y."/>
            <person name="Nagasaki H."/>
            <person name="Nagata Y."/>
            <person name="Naito S."/>
            <person name="Nakashima M."/>
            <person name="Nakama Y."/>
            <person name="Nakamichi Y."/>
            <person name="Nakamura M."/>
            <person name="Meguro A."/>
            <person name="Negishi M."/>
            <person name="Ohta I."/>
            <person name="Ohta T."/>
            <person name="Okamoto M."/>
            <person name="Ono N."/>
            <person name="Saji S."/>
            <person name="Sakaguchi M."/>
            <person name="Sakai K."/>
            <person name="Shibata M."/>
            <person name="Shimokawa T."/>
            <person name="Song J."/>
            <person name="Takazaki Y."/>
            <person name="Terasawa K."/>
            <person name="Tsugane M."/>
            <person name="Tsuji K."/>
            <person name="Ueda S."/>
            <person name="Waki K."/>
            <person name="Yamagata H."/>
            <person name="Yamamoto M."/>
            <person name="Yamamoto S."/>
            <person name="Yamane H."/>
            <person name="Yoshiki S."/>
            <person name="Yoshihara R."/>
            <person name="Yukawa K."/>
            <person name="Zhong H."/>
            <person name="Yano M."/>
            <person name="Yuan Q."/>
            <person name="Ouyang S."/>
            <person name="Liu J."/>
            <person name="Jones K.M."/>
            <person name="Gansberger K."/>
            <person name="Moffat K."/>
            <person name="Hill J."/>
            <person name="Bera J."/>
            <person name="Fadrosh D."/>
            <person name="Jin S."/>
            <person name="Johri S."/>
            <person name="Kim M."/>
            <person name="Overton L."/>
            <person name="Reardon M."/>
            <person name="Tsitrin T."/>
            <person name="Vuong H."/>
            <person name="Weaver B."/>
            <person name="Ciecko A."/>
            <person name="Tallon L."/>
            <person name="Jackson J."/>
            <person name="Pai G."/>
            <person name="Aken S.V."/>
            <person name="Utterback T."/>
            <person name="Reidmuller S."/>
            <person name="Feldblyum T."/>
            <person name="Hsiao J."/>
            <person name="Zismann V."/>
            <person name="Iobst S."/>
            <person name="de Vazeille A.R."/>
            <person name="Buell C.R."/>
            <person name="Ying K."/>
            <person name="Li Y."/>
            <person name="Lu T."/>
            <person name="Huang Y."/>
            <person name="Zhao Q."/>
            <person name="Feng Q."/>
            <person name="Zhang L."/>
            <person name="Zhu J."/>
            <person name="Weng Q."/>
            <person name="Mu J."/>
            <person name="Lu Y."/>
            <person name="Fan D."/>
            <person name="Liu Y."/>
            <person name="Guan J."/>
            <person name="Zhang Y."/>
            <person name="Yu S."/>
            <person name="Liu X."/>
            <person name="Zhang Y."/>
            <person name="Hong G."/>
            <person name="Han B."/>
            <person name="Choisne N."/>
            <person name="Demange N."/>
            <person name="Orjeda G."/>
            <person name="Samain S."/>
            <person name="Cattolico L."/>
            <person name="Pelletier E."/>
            <person name="Couloux A."/>
            <person name="Segurens B."/>
            <person name="Wincker P."/>
            <person name="D'Hont A."/>
            <person name="Scarpelli C."/>
            <person name="Weissenbach J."/>
            <person name="Salanoubat M."/>
            <person name="Quetier F."/>
            <person name="Yu Y."/>
            <person name="Kim H.R."/>
            <person name="Rambo T."/>
            <person name="Currie J."/>
            <person name="Collura K."/>
            <person name="Luo M."/>
            <person name="Yang T."/>
            <person name="Ammiraju J.S.S."/>
            <person name="Engler F."/>
            <person name="Soderlund C."/>
            <person name="Wing R.A."/>
            <person name="Palmer L.E."/>
            <person name="de la Bastide M."/>
            <person name="Spiegel L."/>
            <person name="Nascimento L."/>
            <person name="Zutavern T."/>
            <person name="O'Shaughnessy A."/>
            <person name="Dike S."/>
            <person name="Dedhia N."/>
            <person name="Preston R."/>
            <person name="Balija V."/>
            <person name="McCombie W.R."/>
            <person name="Chow T."/>
            <person name="Chen H."/>
            <person name="Chung M."/>
            <person name="Chen C."/>
            <person name="Shaw J."/>
            <person name="Wu H."/>
            <person name="Hsiao K."/>
            <person name="Chao Y."/>
            <person name="Chu M."/>
            <person name="Cheng C."/>
            <person name="Hour A."/>
            <person name="Lee P."/>
            <person name="Lin S."/>
            <person name="Lin Y."/>
            <person name="Liou J."/>
            <person name="Liu S."/>
            <person name="Hsing Y."/>
            <person name="Raghuvanshi S."/>
            <person name="Mohanty A."/>
            <person name="Bharti A.K."/>
            <person name="Gaur A."/>
            <person name="Gupta V."/>
            <person name="Kumar D."/>
            <person name="Ravi V."/>
            <person name="Vij S."/>
            <person name="Kapur A."/>
            <person name="Khurana P."/>
            <person name="Khurana P."/>
            <person name="Khurana J.P."/>
            <person name="Tyagi A.K."/>
            <person name="Gaikwad K."/>
            <person name="Singh A."/>
            <person name="Dalal V."/>
            <person name="Srivastava S."/>
            <person name="Dixit A."/>
            <person name="Pal A.K."/>
            <person name="Ghazi I.A."/>
            <person name="Yadav M."/>
            <person name="Pandit A."/>
            <person name="Bhargava A."/>
            <person name="Sureshbabu K."/>
            <person name="Batra K."/>
            <person name="Sharma T.R."/>
            <person name="Mohapatra T."/>
            <person name="Singh N.K."/>
            <person name="Messing J."/>
            <person name="Nelson A.B."/>
            <person name="Fuks G."/>
            <person name="Kavchok S."/>
            <person name="Keizer G."/>
            <person name="Linton E."/>
            <person name="Llaca V."/>
            <person name="Song R."/>
            <person name="Tanyolac B."/>
            <person name="Young S."/>
            <person name="Ho-Il K."/>
            <person name="Hahn J.H."/>
            <person name="Sangsakoo G."/>
            <person name="Vanavichit A."/>
            <person name="de Mattos Luiz.A.T."/>
            <person name="Zimmer P.D."/>
            <person name="Malone G."/>
            <person name="Dellagostin O."/>
            <person name="de Oliveira A.C."/>
            <person name="Bevan M."/>
            <person name="Bancroft I."/>
            <person name="Minx P."/>
            <person name="Cordum H."/>
            <person name="Wilson R."/>
            <person name="Cheng Z."/>
            <person name="Jin W."/>
            <person name="Jiang J."/>
            <person name="Leong S.A."/>
            <person name="Iwama H."/>
            <person name="Gojobori T."/>
            <person name="Itoh T."/>
            <person name="Niimura Y."/>
            <person name="Fujii Y."/>
            <person name="Habara T."/>
            <person name="Sakai H."/>
            <person name="Sato Y."/>
            <person name="Wilson G."/>
            <person name="Kumar K."/>
            <person name="McCouch S."/>
            <person name="Juretic N."/>
            <person name="Hoen D."/>
            <person name="Wright S."/>
            <person name="Bruskiewich R."/>
            <person name="Bureau T."/>
            <person name="Miyao A."/>
            <person name="Hirochika H."/>
            <person name="Nishikawa T."/>
            <person name="Kadowaki K."/>
            <person name="Sugiura M."/>
            <person name="Burr B."/>
            <person name="Sasaki T."/>
        </authorList>
    </citation>
    <scope>NUCLEOTIDE SEQUENCE [LARGE SCALE GENOMIC DNA]</scope>
    <source>
        <strain evidence="4">cv. Nipponbare</strain>
    </source>
</reference>
<evidence type="ECO:0000256" key="1">
    <source>
        <dbReference type="SAM" id="MobiDB-lite"/>
    </source>
</evidence>
<dbReference type="EMBL" id="AP003995">
    <property type="protein sequence ID" value="BAC83264.1"/>
    <property type="molecule type" value="Genomic_DNA"/>
</dbReference>
<reference evidence="2" key="1">
    <citation type="submission" date="2001-08" db="EMBL/GenBank/DDBJ databases">
        <title>Oryza sativa nipponbare(GA3) genomic DNA, chromosome 7, BAC clone:OJ1112_F06.</title>
        <authorList>
            <person name="Sasaki T."/>
            <person name="Matsumoto T."/>
            <person name="Yamamoto K."/>
        </authorList>
    </citation>
    <scope>NUCLEOTIDE SEQUENCE</scope>
</reference>
<evidence type="ECO:0000313" key="4">
    <source>
        <dbReference type="Proteomes" id="UP000000763"/>
    </source>
</evidence>
<dbReference type="Proteomes" id="UP000000763">
    <property type="component" value="Chromosome 7"/>
</dbReference>
<reference evidence="4" key="4">
    <citation type="journal article" date="2008" name="Nucleic Acids Res.">
        <title>The rice annotation project database (RAP-DB): 2008 update.</title>
        <authorList>
            <consortium name="The rice annotation project (RAP)"/>
        </authorList>
    </citation>
    <scope>GENOME REANNOTATION</scope>
    <source>
        <strain evidence="4">cv. Nipponbare</strain>
    </source>
</reference>
<dbReference type="EMBL" id="AP005177">
    <property type="protein sequence ID" value="BAD31064.1"/>
    <property type="molecule type" value="Genomic_DNA"/>
</dbReference>
<proteinExistence type="predicted"/>
<name>Q6ZIJ6_ORYSJ</name>
<feature type="region of interest" description="Disordered" evidence="1">
    <location>
        <begin position="24"/>
        <end position="63"/>
    </location>
</feature>
<sequence>MPAEGGENGNAHRRARKKGFRWQAAATVRRTRRRGEADVAGGGRISRRRRGQVGEREGDSNLNPAVAGCAREWEEWGSGRVTWARDMSGVGA</sequence>
<gene>
    <name evidence="2" type="ORF">OJ1112_F06.2</name>
    <name evidence="3" type="ORF">OSJNBb0055I24.138</name>
</gene>
<accession>Q6ZIJ6</accession>
<reference evidence="3" key="2">
    <citation type="submission" date="2002-05" db="EMBL/GenBank/DDBJ databases">
        <title>Oryza sativa nipponbare(GA3) genomic DNA, chromosome 7, BAC clone:OSJNBb0055I24.</title>
        <authorList>
            <person name="Sasaki T."/>
            <person name="Matsumoto T."/>
            <person name="Katayose Y."/>
        </authorList>
    </citation>
    <scope>NUCLEOTIDE SEQUENCE</scope>
</reference>
<protein>
    <submittedName>
        <fullName evidence="2">Uncharacterized protein</fullName>
    </submittedName>
</protein>
<evidence type="ECO:0000313" key="3">
    <source>
        <dbReference type="EMBL" id="BAD31064.1"/>
    </source>
</evidence>
<dbReference type="AlphaFoldDB" id="Q6ZIJ6"/>
<evidence type="ECO:0000313" key="2">
    <source>
        <dbReference type="EMBL" id="BAC83264.1"/>
    </source>
</evidence>
<organism evidence="2 4">
    <name type="scientific">Oryza sativa subsp. japonica</name>
    <name type="common">Rice</name>
    <dbReference type="NCBI Taxonomy" id="39947"/>
    <lineage>
        <taxon>Eukaryota</taxon>
        <taxon>Viridiplantae</taxon>
        <taxon>Streptophyta</taxon>
        <taxon>Embryophyta</taxon>
        <taxon>Tracheophyta</taxon>
        <taxon>Spermatophyta</taxon>
        <taxon>Magnoliopsida</taxon>
        <taxon>Liliopsida</taxon>
        <taxon>Poales</taxon>
        <taxon>Poaceae</taxon>
        <taxon>BOP clade</taxon>
        <taxon>Oryzoideae</taxon>
        <taxon>Oryzeae</taxon>
        <taxon>Oryzinae</taxon>
        <taxon>Oryza</taxon>
        <taxon>Oryza sativa</taxon>
    </lineage>
</organism>